<organism evidence="1 2">
    <name type="scientific">Streptomyces africanus</name>
    <dbReference type="NCBI Taxonomy" id="231024"/>
    <lineage>
        <taxon>Bacteria</taxon>
        <taxon>Bacillati</taxon>
        <taxon>Actinomycetota</taxon>
        <taxon>Actinomycetes</taxon>
        <taxon>Kitasatosporales</taxon>
        <taxon>Streptomycetaceae</taxon>
        <taxon>Streptomyces</taxon>
    </lineage>
</organism>
<dbReference type="EMBL" id="JAUSYP010000001">
    <property type="protein sequence ID" value="MDQ0745868.1"/>
    <property type="molecule type" value="Genomic_DNA"/>
</dbReference>
<dbReference type="Proteomes" id="UP001232755">
    <property type="component" value="Unassembled WGS sequence"/>
</dbReference>
<accession>A0ABU0QEP0</accession>
<sequence length="75" mass="7892">MNDLLALDPQGETGLAADAFAEAGKAWSGVQVIAAERALANRETDNIAVGLEFRLRLVPHQTTFAPFMCGGVSSC</sequence>
<evidence type="ECO:0000313" key="1">
    <source>
        <dbReference type="EMBL" id="MDQ0745868.1"/>
    </source>
</evidence>
<keyword evidence="2" id="KW-1185">Reference proteome</keyword>
<proteinExistence type="predicted"/>
<gene>
    <name evidence="1" type="ORF">QF034_000099</name>
</gene>
<name>A0ABU0QEP0_9ACTN</name>
<reference evidence="1 2" key="1">
    <citation type="submission" date="2023-07" db="EMBL/GenBank/DDBJ databases">
        <title>Comparative genomics of wheat-associated soil bacteria to identify genetic determinants of phenazine resistance.</title>
        <authorList>
            <person name="Mouncey N."/>
        </authorList>
    </citation>
    <scope>NUCLEOTIDE SEQUENCE [LARGE SCALE GENOMIC DNA]</scope>
    <source>
        <strain evidence="1 2">B3I12</strain>
    </source>
</reference>
<comment type="caution">
    <text evidence="1">The sequence shown here is derived from an EMBL/GenBank/DDBJ whole genome shotgun (WGS) entry which is preliminary data.</text>
</comment>
<protein>
    <submittedName>
        <fullName evidence="1">Uncharacterized protein</fullName>
    </submittedName>
</protein>
<dbReference type="RefSeq" id="WP_307173000.1">
    <property type="nucleotide sequence ID" value="NZ_JAUSYP010000001.1"/>
</dbReference>
<evidence type="ECO:0000313" key="2">
    <source>
        <dbReference type="Proteomes" id="UP001232755"/>
    </source>
</evidence>